<dbReference type="SUPFAM" id="SSF52540">
    <property type="entry name" value="P-loop containing nucleoside triphosphate hydrolases"/>
    <property type="match status" value="1"/>
</dbReference>
<dbReference type="Pfam" id="PF00005">
    <property type="entry name" value="ABC_tran"/>
    <property type="match status" value="1"/>
</dbReference>
<dbReference type="PANTHER" id="PTHR42798">
    <property type="entry name" value="LIPOPROTEIN-RELEASING SYSTEM ATP-BINDING PROTEIN LOLD"/>
    <property type="match status" value="1"/>
</dbReference>
<evidence type="ECO:0000259" key="5">
    <source>
        <dbReference type="PROSITE" id="PS50893"/>
    </source>
</evidence>
<dbReference type="Proteomes" id="UP000094869">
    <property type="component" value="Unassembled WGS sequence"/>
</dbReference>
<evidence type="ECO:0000313" key="6">
    <source>
        <dbReference type="EMBL" id="ODR56877.1"/>
    </source>
</evidence>
<dbReference type="PANTHER" id="PTHR42798:SF6">
    <property type="entry name" value="CELL DIVISION ATP-BINDING PROTEIN FTSE"/>
    <property type="match status" value="1"/>
</dbReference>
<dbReference type="RefSeq" id="WP_069410121.1">
    <property type="nucleotide sequence ID" value="NZ_DBFYTW010000041.1"/>
</dbReference>
<protein>
    <submittedName>
        <fullName evidence="6">ABC transporter ATP-binding protein</fullName>
    </submittedName>
</protein>
<keyword evidence="3" id="KW-0547">Nucleotide-binding</keyword>
<name>A0ABX3AKN8_9FIRM</name>
<evidence type="ECO:0000256" key="1">
    <source>
        <dbReference type="ARBA" id="ARBA00005417"/>
    </source>
</evidence>
<sequence>MKILKTEDLKKYYGNKENEVHALNGVNFYVEEGEFVSIVGTSGSGKSTLLHMLGGLDRPTSGKVFVDGKDIFSLKDEALTIFRRRKIGFVFQSYNLVPVLNVYENIVLPIELDGNKVDKAYVNELIEILGIGEKLQNLPGHLSGGQQQRVAIARALAAKPAIVLADEPTGNLDSRTSQDVLGLLKVTGEKFGQTIVMITHNPDLAQLADRIVRIEDGKIVNRKECEANA</sequence>
<dbReference type="PROSITE" id="PS50893">
    <property type="entry name" value="ABC_TRANSPORTER_2"/>
    <property type="match status" value="1"/>
</dbReference>
<proteinExistence type="inferred from homology"/>
<keyword evidence="7" id="KW-1185">Reference proteome</keyword>
<dbReference type="Gene3D" id="3.40.50.300">
    <property type="entry name" value="P-loop containing nucleotide triphosphate hydrolases"/>
    <property type="match status" value="1"/>
</dbReference>
<evidence type="ECO:0000256" key="2">
    <source>
        <dbReference type="ARBA" id="ARBA00022448"/>
    </source>
</evidence>
<keyword evidence="2" id="KW-0813">Transport</keyword>
<gene>
    <name evidence="6" type="ORF">BEI63_11880</name>
</gene>
<dbReference type="InterPro" id="IPR003439">
    <property type="entry name" value="ABC_transporter-like_ATP-bd"/>
</dbReference>
<evidence type="ECO:0000256" key="4">
    <source>
        <dbReference type="ARBA" id="ARBA00022840"/>
    </source>
</evidence>
<reference evidence="6 7" key="1">
    <citation type="submission" date="2016-08" db="EMBL/GenBank/DDBJ databases">
        <title>Characterization of Isolates of Eisenbergiella tayi Derived from Blood Cultures, Using Whole Genome Sequencing.</title>
        <authorList>
            <person name="Bernier A.-M."/>
            <person name="Burdz T."/>
            <person name="Wiebe D."/>
            <person name="Bernard K."/>
        </authorList>
    </citation>
    <scope>NUCLEOTIDE SEQUENCE [LARGE SCALE GENOMIC DNA]</scope>
    <source>
        <strain evidence="6 7">NML120146</strain>
    </source>
</reference>
<dbReference type="InterPro" id="IPR017911">
    <property type="entry name" value="MacB-like_ATP-bd"/>
</dbReference>
<dbReference type="GO" id="GO:0005524">
    <property type="term" value="F:ATP binding"/>
    <property type="evidence" value="ECO:0007669"/>
    <property type="project" value="UniProtKB-KW"/>
</dbReference>
<comment type="caution">
    <text evidence="6">The sequence shown here is derived from an EMBL/GenBank/DDBJ whole genome shotgun (WGS) entry which is preliminary data.</text>
</comment>
<organism evidence="6 7">
    <name type="scientific">Eisenbergiella tayi</name>
    <dbReference type="NCBI Taxonomy" id="1432052"/>
    <lineage>
        <taxon>Bacteria</taxon>
        <taxon>Bacillati</taxon>
        <taxon>Bacillota</taxon>
        <taxon>Clostridia</taxon>
        <taxon>Lachnospirales</taxon>
        <taxon>Lachnospiraceae</taxon>
        <taxon>Eisenbergiella</taxon>
    </lineage>
</organism>
<feature type="domain" description="ABC transporter" evidence="5">
    <location>
        <begin position="4"/>
        <end position="229"/>
    </location>
</feature>
<accession>A0ABX3AKN8</accession>
<evidence type="ECO:0000256" key="3">
    <source>
        <dbReference type="ARBA" id="ARBA00022741"/>
    </source>
</evidence>
<dbReference type="EMBL" id="MEHD01000022">
    <property type="protein sequence ID" value="ODR56877.1"/>
    <property type="molecule type" value="Genomic_DNA"/>
</dbReference>
<dbReference type="CDD" id="cd03255">
    <property type="entry name" value="ABC_MJ0796_LolCDE_FtsE"/>
    <property type="match status" value="1"/>
</dbReference>
<dbReference type="PROSITE" id="PS00211">
    <property type="entry name" value="ABC_TRANSPORTER_1"/>
    <property type="match status" value="1"/>
</dbReference>
<evidence type="ECO:0000313" key="7">
    <source>
        <dbReference type="Proteomes" id="UP000094869"/>
    </source>
</evidence>
<dbReference type="InterPro" id="IPR003593">
    <property type="entry name" value="AAA+_ATPase"/>
</dbReference>
<dbReference type="SMART" id="SM00382">
    <property type="entry name" value="AAA"/>
    <property type="match status" value="1"/>
</dbReference>
<comment type="similarity">
    <text evidence="1">Belongs to the ABC transporter superfamily.</text>
</comment>
<keyword evidence="4 6" id="KW-0067">ATP-binding</keyword>
<dbReference type="InterPro" id="IPR027417">
    <property type="entry name" value="P-loop_NTPase"/>
</dbReference>
<dbReference type="InterPro" id="IPR017871">
    <property type="entry name" value="ABC_transporter-like_CS"/>
</dbReference>